<accession>D1B722</accession>
<keyword evidence="6" id="KW-1185">Reference proteome</keyword>
<dbReference type="EnsemblBacteria" id="ACZ19813">
    <property type="protein sequence ID" value="ACZ19813"/>
    <property type="gene ID" value="Taci_1592"/>
</dbReference>
<dbReference type="Gene3D" id="2.30.110.10">
    <property type="entry name" value="Electron Transport, Fmn-binding Protein, Chain A"/>
    <property type="match status" value="1"/>
</dbReference>
<evidence type="ECO:0000313" key="6">
    <source>
        <dbReference type="Proteomes" id="UP000002030"/>
    </source>
</evidence>
<dbReference type="EMBL" id="CP001818">
    <property type="protein sequence ID" value="ACZ19813.1"/>
    <property type="molecule type" value="Genomic_DNA"/>
</dbReference>
<dbReference type="PANTHER" id="PTHR43567:SF1">
    <property type="entry name" value="FLAVOREDOXIN"/>
    <property type="match status" value="1"/>
</dbReference>
<dbReference type="SUPFAM" id="SSF50475">
    <property type="entry name" value="FMN-binding split barrel"/>
    <property type="match status" value="1"/>
</dbReference>
<dbReference type="InterPro" id="IPR052174">
    <property type="entry name" value="Flavoredoxin"/>
</dbReference>
<dbReference type="InterPro" id="IPR012349">
    <property type="entry name" value="Split_barrel_FMN-bd"/>
</dbReference>
<dbReference type="GO" id="GO:0010181">
    <property type="term" value="F:FMN binding"/>
    <property type="evidence" value="ECO:0007669"/>
    <property type="project" value="InterPro"/>
</dbReference>
<keyword evidence="2" id="KW-0285">Flavoprotein</keyword>
<comment type="similarity">
    <text evidence="3">Belongs to the flavoredoxin family.</text>
</comment>
<dbReference type="InterPro" id="IPR002563">
    <property type="entry name" value="Flavin_Rdtase-like_dom"/>
</dbReference>
<evidence type="ECO:0000256" key="3">
    <source>
        <dbReference type="ARBA" id="ARBA00038054"/>
    </source>
</evidence>
<dbReference type="STRING" id="525903.Taci_1592"/>
<name>D1B722_THEAS</name>
<evidence type="ECO:0000313" key="5">
    <source>
        <dbReference type="EMBL" id="ACZ19813.1"/>
    </source>
</evidence>
<dbReference type="PANTHER" id="PTHR43567">
    <property type="entry name" value="FLAVOREDOXIN-RELATED-RELATED"/>
    <property type="match status" value="1"/>
</dbReference>
<proteinExistence type="inferred from homology"/>
<feature type="domain" description="Flavin reductase like" evidence="4">
    <location>
        <begin position="12"/>
        <end position="149"/>
    </location>
</feature>
<dbReference type="GO" id="GO:0016646">
    <property type="term" value="F:oxidoreductase activity, acting on the CH-NH group of donors, NAD or NADP as acceptor"/>
    <property type="evidence" value="ECO:0007669"/>
    <property type="project" value="UniProtKB-ARBA"/>
</dbReference>
<dbReference type="Proteomes" id="UP000002030">
    <property type="component" value="Chromosome"/>
</dbReference>
<dbReference type="eggNOG" id="COG1853">
    <property type="taxonomic scope" value="Bacteria"/>
</dbReference>
<dbReference type="HOGENOM" id="CLU_059021_5_5_0"/>
<sequence length="193" mass="21158">MEKDQLRVNRFFLPGMPVVLVGAMVDGRANFMTVAFVGQVNFSPPMLGISIGDHATRDAILKTRQFSVNVPSRGLLKRVDLMGLVSGRERDKSKVFNVSFGRLPMAPFAEECPVNVGLTVKHTLELPGDVLFVGLVEEVLVDRQALYQDGLVDVSKVDPFFLSMPDNIYWSLGGQCGAAWHDGLPLRDSVPGL</sequence>
<dbReference type="Pfam" id="PF01613">
    <property type="entry name" value="Flavin_Reduct"/>
    <property type="match status" value="1"/>
</dbReference>
<evidence type="ECO:0000256" key="2">
    <source>
        <dbReference type="ARBA" id="ARBA00022630"/>
    </source>
</evidence>
<organism evidence="5 6">
    <name type="scientific">Thermanaerovibrio acidaminovorans (strain ATCC 49978 / DSM 6589 / Su883)</name>
    <name type="common">Selenomonas acidaminovorans</name>
    <dbReference type="NCBI Taxonomy" id="525903"/>
    <lineage>
        <taxon>Bacteria</taxon>
        <taxon>Thermotogati</taxon>
        <taxon>Synergistota</taxon>
        <taxon>Synergistia</taxon>
        <taxon>Synergistales</taxon>
        <taxon>Synergistaceae</taxon>
        <taxon>Thermanaerovibrio</taxon>
    </lineage>
</organism>
<reference evidence="5 6" key="1">
    <citation type="journal article" date="2009" name="Stand. Genomic Sci.">
        <title>Complete genome sequence of Thermanaerovibrio acidaminovorans type strain (Su883).</title>
        <authorList>
            <person name="Chovatia M."/>
            <person name="Sikorski J."/>
            <person name="Schroder M."/>
            <person name="Lapidus A."/>
            <person name="Nolan M."/>
            <person name="Tice H."/>
            <person name="Glavina Del Rio T."/>
            <person name="Copeland A."/>
            <person name="Cheng J.F."/>
            <person name="Lucas S."/>
            <person name="Chen F."/>
            <person name="Bruce D."/>
            <person name="Goodwin L."/>
            <person name="Pitluck S."/>
            <person name="Ivanova N."/>
            <person name="Mavromatis K."/>
            <person name="Ovchinnikova G."/>
            <person name="Pati A."/>
            <person name="Chen A."/>
            <person name="Palaniappan K."/>
            <person name="Land M."/>
            <person name="Hauser L."/>
            <person name="Chang Y.J."/>
            <person name="Jeffries C.D."/>
            <person name="Chain P."/>
            <person name="Saunders E."/>
            <person name="Detter J.C."/>
            <person name="Brettin T."/>
            <person name="Rohde M."/>
            <person name="Goker M."/>
            <person name="Spring S."/>
            <person name="Bristow J."/>
            <person name="Markowitz V."/>
            <person name="Hugenholtz P."/>
            <person name="Kyrpides N.C."/>
            <person name="Klenk H.P."/>
            <person name="Eisen J.A."/>
        </authorList>
    </citation>
    <scope>NUCLEOTIDE SEQUENCE [LARGE SCALE GENOMIC DNA]</scope>
    <source>
        <strain evidence="6">ATCC 49978 / DSM 6589 / Su883</strain>
    </source>
</reference>
<evidence type="ECO:0000259" key="4">
    <source>
        <dbReference type="SMART" id="SM00903"/>
    </source>
</evidence>
<dbReference type="SMART" id="SM00903">
    <property type="entry name" value="Flavin_Reduct"/>
    <property type="match status" value="1"/>
</dbReference>
<evidence type="ECO:0000256" key="1">
    <source>
        <dbReference type="ARBA" id="ARBA00001917"/>
    </source>
</evidence>
<dbReference type="KEGG" id="tai:Taci_1592"/>
<protein>
    <submittedName>
        <fullName evidence="5">Flavin reductase domain protein FMN-binding protein</fullName>
    </submittedName>
</protein>
<dbReference type="AlphaFoldDB" id="D1B722"/>
<dbReference type="OrthoDB" id="9806228at2"/>
<gene>
    <name evidence="5" type="ordered locus">Taci_1592</name>
</gene>
<comment type="cofactor">
    <cofactor evidence="1">
        <name>FMN</name>
        <dbReference type="ChEBI" id="CHEBI:58210"/>
    </cofactor>
</comment>